<keyword evidence="3" id="KW-1185">Reference proteome</keyword>
<dbReference type="Pfam" id="PF25280">
    <property type="entry name" value="POTRA2_Toc75"/>
    <property type="match status" value="1"/>
</dbReference>
<proteinExistence type="predicted"/>
<evidence type="ECO:0000313" key="3">
    <source>
        <dbReference type="Proteomes" id="UP000813463"/>
    </source>
</evidence>
<feature type="domain" description="Toc75-like second POTRA" evidence="1">
    <location>
        <begin position="123"/>
        <end position="195"/>
    </location>
</feature>
<dbReference type="PANTHER" id="PTHR12815:SF42">
    <property type="entry name" value="BACTERIAL SURFACE ANTIGEN (D15) DOMAIN-CONTAINING PROTEIN"/>
    <property type="match status" value="1"/>
</dbReference>
<dbReference type="Proteomes" id="UP000813463">
    <property type="component" value="Chromosome 1"/>
</dbReference>
<evidence type="ECO:0000313" key="4">
    <source>
        <dbReference type="RefSeq" id="XP_056690874.1"/>
    </source>
</evidence>
<dbReference type="GeneID" id="130466201"/>
<gene>
    <name evidence="4" type="primary">LOC130466201</name>
</gene>
<sequence>MLTEAIDYFSNGGEDSKLKVSDVIFYDERHDEANYTGHDTFMSSLMSVDLKPGGFYTEQQLHEVLQSLTDSGMFDKVDLEYRVNLDQSLVITIFYTENTWRSADSFRCINVGVTPPQTEQNPDEARPCLLPPSVHEEVVEMLRDEGKDGMSGRLICKIKDKVEKWYHNEGYVAAQVVNISDLHTKEVVCEVVEGDITRLVLIDVNNNNDYVNELPFEWKKLCNKVEIGNVYNNKESKKVLRNLMSLGLFSNIEVDSRSDEMNQGGVVVEIKLCFNEDDDYVNTTDTNFVYGCSSLMNIVKSTFSGFFS</sequence>
<dbReference type="InterPro" id="IPR057355">
    <property type="entry name" value="POTRA2_Toc75"/>
</dbReference>
<reference evidence="3" key="1">
    <citation type="journal article" date="2021" name="Nat. Commun.">
        <title>Genomic analyses provide insights into spinach domestication and the genetic basis of agronomic traits.</title>
        <authorList>
            <person name="Cai X."/>
            <person name="Sun X."/>
            <person name="Xu C."/>
            <person name="Sun H."/>
            <person name="Wang X."/>
            <person name="Ge C."/>
            <person name="Zhang Z."/>
            <person name="Wang Q."/>
            <person name="Fei Z."/>
            <person name="Jiao C."/>
            <person name="Wang Q."/>
        </authorList>
    </citation>
    <scope>NUCLEOTIDE SEQUENCE [LARGE SCALE GENOMIC DNA]</scope>
    <source>
        <strain evidence="3">cv. Varoflay</strain>
    </source>
</reference>
<organism evidence="3 4">
    <name type="scientific">Spinacia oleracea</name>
    <name type="common">Spinach</name>
    <dbReference type="NCBI Taxonomy" id="3562"/>
    <lineage>
        <taxon>Eukaryota</taxon>
        <taxon>Viridiplantae</taxon>
        <taxon>Streptophyta</taxon>
        <taxon>Embryophyta</taxon>
        <taxon>Tracheophyta</taxon>
        <taxon>Spermatophyta</taxon>
        <taxon>Magnoliopsida</taxon>
        <taxon>eudicotyledons</taxon>
        <taxon>Gunneridae</taxon>
        <taxon>Pentapetalae</taxon>
        <taxon>Caryophyllales</taxon>
        <taxon>Chenopodiaceae</taxon>
        <taxon>Chenopodioideae</taxon>
        <taxon>Anserineae</taxon>
        <taxon>Spinacia</taxon>
    </lineage>
</organism>
<evidence type="ECO:0000259" key="1">
    <source>
        <dbReference type="Pfam" id="PF25280"/>
    </source>
</evidence>
<feature type="domain" description="Toc75-like POTRA" evidence="2">
    <location>
        <begin position="224"/>
        <end position="272"/>
    </location>
</feature>
<accession>A0ABM3R5H8</accession>
<dbReference type="PANTHER" id="PTHR12815">
    <property type="entry name" value="SORTING AND ASSEMBLY MACHINERY SAMM50 PROTEIN FAMILY MEMBER"/>
    <property type="match status" value="1"/>
</dbReference>
<reference evidence="4" key="2">
    <citation type="submission" date="2025-08" db="UniProtKB">
        <authorList>
            <consortium name="RefSeq"/>
        </authorList>
    </citation>
    <scope>IDENTIFICATION</scope>
    <source>
        <tissue evidence="4">Leaf</tissue>
    </source>
</reference>
<dbReference type="RefSeq" id="XP_056690874.1">
    <property type="nucleotide sequence ID" value="XM_056834896.1"/>
</dbReference>
<evidence type="ECO:0000259" key="2">
    <source>
        <dbReference type="Pfam" id="PF25282"/>
    </source>
</evidence>
<dbReference type="InterPro" id="IPR039910">
    <property type="entry name" value="D15-like"/>
</dbReference>
<name>A0ABM3R5H8_SPIOL</name>
<feature type="domain" description="Toc75-like POTRA" evidence="2">
    <location>
        <begin position="16"/>
        <end position="96"/>
    </location>
</feature>
<dbReference type="InterPro" id="IPR057354">
    <property type="entry name" value="POTRA1_3_Toc75"/>
</dbReference>
<dbReference type="Pfam" id="PF25282">
    <property type="entry name" value="POTRA1_3_Toc75"/>
    <property type="match status" value="2"/>
</dbReference>
<protein>
    <submittedName>
        <fullName evidence="4">Protein TOC75-3, chloroplastic-like</fullName>
    </submittedName>
</protein>